<dbReference type="Gene3D" id="3.40.50.620">
    <property type="entry name" value="HUPs"/>
    <property type="match status" value="1"/>
</dbReference>
<name>C5BYL9_BEUC1</name>
<dbReference type="HAMAP" id="MF_00158">
    <property type="entry name" value="PanC"/>
    <property type="match status" value="1"/>
</dbReference>
<dbReference type="Pfam" id="PF10728">
    <property type="entry name" value="DUF2520"/>
    <property type="match status" value="1"/>
</dbReference>
<comment type="function">
    <text evidence="5">Catalyzes the condensation of pantoate with beta-alanine in an ATP-dependent reaction via a pantoyl-adenylate intermediate.</text>
</comment>
<evidence type="ECO:0000256" key="4">
    <source>
        <dbReference type="ARBA" id="ARBA00048258"/>
    </source>
</evidence>
<dbReference type="SUPFAM" id="SSF51735">
    <property type="entry name" value="NAD(P)-binding Rossmann-fold domains"/>
    <property type="match status" value="1"/>
</dbReference>
<dbReference type="InterPro" id="IPR014729">
    <property type="entry name" value="Rossmann-like_a/b/a_fold"/>
</dbReference>
<feature type="binding site" evidence="5">
    <location>
        <begin position="518"/>
        <end position="521"/>
    </location>
    <ligand>
        <name>ATP</name>
        <dbReference type="ChEBI" id="CHEBI:30616"/>
    </ligand>
</feature>
<feature type="active site" description="Proton donor" evidence="5">
    <location>
        <position position="367"/>
    </location>
</feature>
<evidence type="ECO:0000256" key="1">
    <source>
        <dbReference type="ARBA" id="ARBA00004990"/>
    </source>
</evidence>
<dbReference type="Gene3D" id="1.10.1040.20">
    <property type="entry name" value="ProC-like, C-terminal domain"/>
    <property type="match status" value="1"/>
</dbReference>
<dbReference type="GO" id="GO:0004592">
    <property type="term" value="F:pantoate-beta-alanine ligase activity"/>
    <property type="evidence" value="ECO:0007669"/>
    <property type="project" value="UniProtKB-UniRule"/>
</dbReference>
<feature type="region of interest" description="Disordered" evidence="6">
    <location>
        <begin position="307"/>
        <end position="332"/>
    </location>
</feature>
<dbReference type="NCBIfam" id="TIGR00018">
    <property type="entry name" value="panC"/>
    <property type="match status" value="1"/>
</dbReference>
<evidence type="ECO:0000256" key="2">
    <source>
        <dbReference type="ARBA" id="ARBA00009256"/>
    </source>
</evidence>
<dbReference type="Proteomes" id="UP000007962">
    <property type="component" value="Chromosome"/>
</dbReference>
<comment type="similarity">
    <text evidence="2 5">Belongs to the pantothenate synthetase family.</text>
</comment>
<feature type="binding site" evidence="5">
    <location>
        <begin position="481"/>
        <end position="484"/>
    </location>
    <ligand>
        <name>ATP</name>
        <dbReference type="ChEBI" id="CHEBI:30616"/>
    </ligand>
</feature>
<feature type="binding site" evidence="5">
    <location>
        <position position="391"/>
    </location>
    <ligand>
        <name>beta-alanine</name>
        <dbReference type="ChEBI" id="CHEBI:57966"/>
    </ligand>
</feature>
<dbReference type="GO" id="GO:0015940">
    <property type="term" value="P:pantothenate biosynthetic process"/>
    <property type="evidence" value="ECO:0007669"/>
    <property type="project" value="UniProtKB-UniRule"/>
</dbReference>
<dbReference type="SUPFAM" id="SSF48179">
    <property type="entry name" value="6-phosphogluconate dehydrogenase C-terminal domain-like"/>
    <property type="match status" value="1"/>
</dbReference>
<evidence type="ECO:0000259" key="7">
    <source>
        <dbReference type="Pfam" id="PF10727"/>
    </source>
</evidence>
<dbReference type="Pfam" id="PF02569">
    <property type="entry name" value="Pantoate_ligase"/>
    <property type="match status" value="1"/>
</dbReference>
<comment type="catalytic activity">
    <reaction evidence="4 5">
        <text>(R)-pantoate + beta-alanine + ATP = (R)-pantothenate + AMP + diphosphate + H(+)</text>
        <dbReference type="Rhea" id="RHEA:10912"/>
        <dbReference type="ChEBI" id="CHEBI:15378"/>
        <dbReference type="ChEBI" id="CHEBI:15980"/>
        <dbReference type="ChEBI" id="CHEBI:29032"/>
        <dbReference type="ChEBI" id="CHEBI:30616"/>
        <dbReference type="ChEBI" id="CHEBI:33019"/>
        <dbReference type="ChEBI" id="CHEBI:57966"/>
        <dbReference type="ChEBI" id="CHEBI:456215"/>
        <dbReference type="EC" id="6.3.2.1"/>
    </reaction>
</comment>
<feature type="binding site" evidence="5">
    <location>
        <position position="510"/>
    </location>
    <ligand>
        <name>ATP</name>
        <dbReference type="ChEBI" id="CHEBI:30616"/>
    </ligand>
</feature>
<dbReference type="Pfam" id="PF10727">
    <property type="entry name" value="Rossmann-like"/>
    <property type="match status" value="1"/>
</dbReference>
<comment type="miscellaneous">
    <text evidence="5">The reaction proceeds by a bi uni uni bi ping pong mechanism.</text>
</comment>
<feature type="domain" description="DUF2520" evidence="8">
    <location>
        <begin position="142"/>
        <end position="274"/>
    </location>
</feature>
<keyword evidence="5" id="KW-0963">Cytoplasm</keyword>
<organism evidence="9 10">
    <name type="scientific">Beutenbergia cavernae (strain ATCC BAA-8 / DSM 12333 / CCUG 43141 / JCM 11478 / NBRC 16432 / NCIMB 13614 / HKI 0122)</name>
    <dbReference type="NCBI Taxonomy" id="471853"/>
    <lineage>
        <taxon>Bacteria</taxon>
        <taxon>Bacillati</taxon>
        <taxon>Actinomycetota</taxon>
        <taxon>Actinomycetes</taxon>
        <taxon>Micrococcales</taxon>
        <taxon>Beutenbergiaceae</taxon>
        <taxon>Beutenbergia</taxon>
    </lineage>
</organism>
<feature type="binding site" evidence="5">
    <location>
        <position position="391"/>
    </location>
    <ligand>
        <name>(R)-pantoate</name>
        <dbReference type="ChEBI" id="CHEBI:15980"/>
    </ligand>
</feature>
<dbReference type="InterPro" id="IPR042176">
    <property type="entry name" value="Pantoate_ligase_C"/>
</dbReference>
<evidence type="ECO:0000313" key="9">
    <source>
        <dbReference type="EMBL" id="ACQ78977.1"/>
    </source>
</evidence>
<dbReference type="PANTHER" id="PTHR40459">
    <property type="entry name" value="CONSERVED HYPOTHETICAL ALANINE AND LEUCINE RICH PROTEIN"/>
    <property type="match status" value="1"/>
</dbReference>
<evidence type="ECO:0000313" key="10">
    <source>
        <dbReference type="Proteomes" id="UP000007962"/>
    </source>
</evidence>
<dbReference type="eggNOG" id="COG5495">
    <property type="taxonomic scope" value="Bacteria"/>
</dbReference>
<dbReference type="HOGENOM" id="CLU_441922_0_0_11"/>
<feature type="binding site" evidence="5">
    <location>
        <begin position="360"/>
        <end position="367"/>
    </location>
    <ligand>
        <name>ATP</name>
        <dbReference type="ChEBI" id="CHEBI:30616"/>
    </ligand>
</feature>
<dbReference type="InterPro" id="IPR018931">
    <property type="entry name" value="DUF2520"/>
</dbReference>
<evidence type="ECO:0000256" key="6">
    <source>
        <dbReference type="SAM" id="MobiDB-lite"/>
    </source>
</evidence>
<comment type="subcellular location">
    <subcellularLocation>
        <location evidence="5">Cytoplasm</location>
    </subcellularLocation>
</comment>
<gene>
    <name evidence="5" type="primary">panC</name>
    <name evidence="9" type="ordered locus">Bcav_0716</name>
</gene>
<dbReference type="InterPro" id="IPR036291">
    <property type="entry name" value="NAD(P)-bd_dom_sf"/>
</dbReference>
<dbReference type="GO" id="GO:0005524">
    <property type="term" value="F:ATP binding"/>
    <property type="evidence" value="ECO:0007669"/>
    <property type="project" value="UniProtKB-KW"/>
</dbReference>
<dbReference type="InterPro" id="IPR019665">
    <property type="entry name" value="OxRdtase/DH_put_Rossmann_dom"/>
</dbReference>
<keyword evidence="10" id="KW-1185">Reference proteome</keyword>
<dbReference type="UniPathway" id="UPA00028">
    <property type="reaction ID" value="UER00005"/>
</dbReference>
<feature type="binding site" evidence="5">
    <location>
        <position position="487"/>
    </location>
    <ligand>
        <name>(R)-pantoate</name>
        <dbReference type="ChEBI" id="CHEBI:15980"/>
    </ligand>
</feature>
<dbReference type="Gene3D" id="3.40.50.720">
    <property type="entry name" value="NAD(P)-binding Rossmann-like Domain"/>
    <property type="match status" value="1"/>
</dbReference>
<evidence type="ECO:0000256" key="3">
    <source>
        <dbReference type="ARBA" id="ARBA00022655"/>
    </source>
</evidence>
<dbReference type="AlphaFoldDB" id="C5BYL9"/>
<dbReference type="KEGG" id="bcv:Bcav_0716"/>
<dbReference type="InterPro" id="IPR003721">
    <property type="entry name" value="Pantoate_ligase"/>
</dbReference>
<feature type="compositionally biased region" description="Low complexity" evidence="6">
    <location>
        <begin position="311"/>
        <end position="327"/>
    </location>
</feature>
<comment type="subunit">
    <text evidence="5">Homodimer.</text>
</comment>
<keyword evidence="5" id="KW-0067">ATP-binding</keyword>
<protein>
    <recommendedName>
        <fullName evidence="5">Pantothenate synthetase</fullName>
        <shortName evidence="5">PS</shortName>
        <ecNumber evidence="5">6.3.2.1</ecNumber>
    </recommendedName>
    <alternativeName>
        <fullName evidence="5">Pantoate--beta-alanine ligase</fullName>
    </alternativeName>
    <alternativeName>
        <fullName evidence="5">Pantoate-activating enzyme</fullName>
    </alternativeName>
</protein>
<accession>C5BYL9</accession>
<evidence type="ECO:0000259" key="8">
    <source>
        <dbReference type="Pfam" id="PF10728"/>
    </source>
</evidence>
<dbReference type="SUPFAM" id="SSF52374">
    <property type="entry name" value="Nucleotidylyl transferase"/>
    <property type="match status" value="1"/>
</dbReference>
<comment type="pathway">
    <text evidence="1 5">Cofactor biosynthesis; (R)-pantothenate biosynthesis; (R)-pantothenate from (R)-pantoate and beta-alanine: step 1/1.</text>
</comment>
<dbReference type="STRING" id="471853.Bcav_0716"/>
<keyword evidence="5" id="KW-0547">Nucleotide-binding</keyword>
<keyword evidence="3 5" id="KW-0566">Pantothenate biosynthesis</keyword>
<dbReference type="EC" id="6.3.2.1" evidence="5"/>
<dbReference type="PANTHER" id="PTHR40459:SF1">
    <property type="entry name" value="CONSERVED HYPOTHETICAL ALANINE AND LEUCINE RICH PROTEIN"/>
    <property type="match status" value="1"/>
</dbReference>
<proteinExistence type="inferred from homology"/>
<dbReference type="Gene3D" id="3.30.1300.10">
    <property type="entry name" value="Pantoate-beta-alanine ligase, C-terminal domain"/>
    <property type="match status" value="1"/>
</dbReference>
<keyword evidence="5 9" id="KW-0436">Ligase</keyword>
<dbReference type="GO" id="GO:0005737">
    <property type="term" value="C:cytoplasm"/>
    <property type="evidence" value="ECO:0007669"/>
    <property type="project" value="UniProtKB-SubCell"/>
</dbReference>
<dbReference type="InterPro" id="IPR008927">
    <property type="entry name" value="6-PGluconate_DH-like_C_sf"/>
</dbReference>
<reference evidence="9 10" key="1">
    <citation type="journal article" date="2009" name="Stand. Genomic Sci.">
        <title>Complete genome sequence of Beutenbergia cavernae type strain (HKI 0122).</title>
        <authorList>
            <person name="Land M."/>
            <person name="Pukall R."/>
            <person name="Abt B."/>
            <person name="Goker M."/>
            <person name="Rohde M."/>
            <person name="Glavina Del Rio T."/>
            <person name="Tice H."/>
            <person name="Copeland A."/>
            <person name="Cheng J.F."/>
            <person name="Lucas S."/>
            <person name="Chen F."/>
            <person name="Nolan M."/>
            <person name="Bruce D."/>
            <person name="Goodwin L."/>
            <person name="Pitluck S."/>
            <person name="Ivanova N."/>
            <person name="Mavromatis K."/>
            <person name="Ovchinnikova G."/>
            <person name="Pati A."/>
            <person name="Chen A."/>
            <person name="Palaniappan K."/>
            <person name="Hauser L."/>
            <person name="Chang Y.J."/>
            <person name="Jefferies C.C."/>
            <person name="Saunders E."/>
            <person name="Brettin T."/>
            <person name="Detter J.C."/>
            <person name="Han C."/>
            <person name="Chain P."/>
            <person name="Bristow J."/>
            <person name="Eisen J.A."/>
            <person name="Markowitz V."/>
            <person name="Hugenholtz P."/>
            <person name="Kyrpides N.C."/>
            <person name="Klenk H.P."/>
            <person name="Lapidus A."/>
        </authorList>
    </citation>
    <scope>NUCLEOTIDE SEQUENCE [LARGE SCALE GENOMIC DNA]</scope>
    <source>
        <strain evidence="10">ATCC BAA-8 / DSM 12333 / NBRC 16432</strain>
    </source>
</reference>
<evidence type="ECO:0000256" key="5">
    <source>
        <dbReference type="HAMAP-Rule" id="MF_00158"/>
    </source>
</evidence>
<dbReference type="EMBL" id="CP001618">
    <property type="protein sequence ID" value="ACQ78977.1"/>
    <property type="molecule type" value="Genomic_DNA"/>
</dbReference>
<dbReference type="InterPro" id="IPR037108">
    <property type="entry name" value="TM1727-like_C_sf"/>
</dbReference>
<sequence length="618" mass="62570">MNSSRPGRLGVGVVGAGRVGAVLGNALRASGHAVVGASGVSAASRDRIEMLLPGVPVLEVQQVVERSELVLLAVPDDALTELVSGLAALGAWQPGQLVVHTSGRYGTAVLGPAAAVGAIPLAIHPAMTFTGTSLDLTRLVGCPFAVTAPGPVLPIGEALVVEIGGEPVVLRESARPTYHAALAHASNHLVTLVGQAERLLAGAGVEDPGYLLAPLVGASLDGVVRSGEAALTGPVSRGDVGTVAAHLEVLGRLAAEDPGLVDVPRTYRALARATTQRALVAGRIGEGAAQQLLDVLADDGGRPADAVGPLAASGASSTATRAPASPRDLPAPVTSVARTTAELRAARADMPGDVAVVMTMGALHDGHVALVRAARREARHVVVTVFVNPLQFGDAADLASYPRTLDDDVAALRALGPDAPDLVFAPSADEMYPGGTPRVTVSAGPVGAAYEGASRPGHFDGMLTVVLKLLHLVQPAVAMFGQKDAQQLALVRAMVGDLDVPTRVVAVPTVREADGLALSSRNARLDAGARDAALALSAALRAGRVRAEAGDDAGAVLAAAQDVLDGADPRVAVDYLALVDPARMVPVDVDATGQVVLLVAAVVDGVRLIDNTPLELHP</sequence>
<dbReference type="eggNOG" id="COG0414">
    <property type="taxonomic scope" value="Bacteria"/>
</dbReference>
<feature type="domain" description="Putative oxidoreductase/dehydrogenase Rossmann-like" evidence="7">
    <location>
        <begin position="5"/>
        <end position="125"/>
    </location>
</feature>